<evidence type="ECO:0000313" key="8">
    <source>
        <dbReference type="EMBL" id="KKY21677.1"/>
    </source>
</evidence>
<comment type="caution">
    <text evidence="8">The sequence shown here is derived from an EMBL/GenBank/DDBJ whole genome shotgun (WGS) entry which is preliminary data.</text>
</comment>
<accession>A0A0G2EFL9</accession>
<dbReference type="InterPro" id="IPR051035">
    <property type="entry name" value="Mito_inheritance_9"/>
</dbReference>
<comment type="subcellular location">
    <subcellularLocation>
        <location evidence="1">Mitochondrion</location>
    </subcellularLocation>
</comment>
<evidence type="ECO:0000256" key="5">
    <source>
        <dbReference type="ARBA" id="ARBA00023128"/>
    </source>
</evidence>
<evidence type="ECO:0000256" key="4">
    <source>
        <dbReference type="ARBA" id="ARBA00022946"/>
    </source>
</evidence>
<dbReference type="Pfam" id="PF01636">
    <property type="entry name" value="APH"/>
    <property type="match status" value="1"/>
</dbReference>
<proteinExistence type="inferred from homology"/>
<evidence type="ECO:0000256" key="3">
    <source>
        <dbReference type="ARBA" id="ARBA00016197"/>
    </source>
</evidence>
<dbReference type="Gene3D" id="3.90.1200.10">
    <property type="match status" value="1"/>
</dbReference>
<protein>
    <recommendedName>
        <fullName evidence="3">Altered inheritance of mitochondria protein 9, mitochondrial</fullName>
    </recommendedName>
    <alternativeName>
        <fullName evidence="6">Found in mitochondrial proteome protein 29</fullName>
    </alternativeName>
</protein>
<keyword evidence="4" id="KW-0809">Transit peptide</keyword>
<gene>
    <name evidence="8" type="ORF">UCRPC4_g03443</name>
</gene>
<dbReference type="EMBL" id="LCWF01000082">
    <property type="protein sequence ID" value="KKY21677.1"/>
    <property type="molecule type" value="Genomic_DNA"/>
</dbReference>
<evidence type="ECO:0000259" key="7">
    <source>
        <dbReference type="Pfam" id="PF01636"/>
    </source>
</evidence>
<evidence type="ECO:0000256" key="6">
    <source>
        <dbReference type="ARBA" id="ARBA00031849"/>
    </source>
</evidence>
<dbReference type="AlphaFoldDB" id="A0A0G2EFL9"/>
<reference evidence="8 9" key="2">
    <citation type="submission" date="2015-05" db="EMBL/GenBank/DDBJ databases">
        <authorList>
            <person name="Morales-Cruz A."/>
            <person name="Amrine K.C."/>
            <person name="Cantu D."/>
        </authorList>
    </citation>
    <scope>NUCLEOTIDE SEQUENCE [LARGE SCALE GENOMIC DNA]</scope>
    <source>
        <strain evidence="8">UCRPC4</strain>
    </source>
</reference>
<name>A0A0G2EFL9_PHACM</name>
<dbReference type="SUPFAM" id="SSF56112">
    <property type="entry name" value="Protein kinase-like (PK-like)"/>
    <property type="match status" value="1"/>
</dbReference>
<organism evidence="8 9">
    <name type="scientific">Phaeomoniella chlamydospora</name>
    <name type="common">Phaeoacremonium chlamydosporum</name>
    <dbReference type="NCBI Taxonomy" id="158046"/>
    <lineage>
        <taxon>Eukaryota</taxon>
        <taxon>Fungi</taxon>
        <taxon>Dikarya</taxon>
        <taxon>Ascomycota</taxon>
        <taxon>Pezizomycotina</taxon>
        <taxon>Eurotiomycetes</taxon>
        <taxon>Chaetothyriomycetidae</taxon>
        <taxon>Phaeomoniellales</taxon>
        <taxon>Phaeomoniellaceae</taxon>
        <taxon>Phaeomoniella</taxon>
    </lineage>
</organism>
<dbReference type="Gene3D" id="3.30.200.20">
    <property type="entry name" value="Phosphorylase Kinase, domain 1"/>
    <property type="match status" value="1"/>
</dbReference>
<dbReference type="Proteomes" id="UP000053317">
    <property type="component" value="Unassembled WGS sequence"/>
</dbReference>
<dbReference type="InterPro" id="IPR011009">
    <property type="entry name" value="Kinase-like_dom_sf"/>
</dbReference>
<evidence type="ECO:0000256" key="1">
    <source>
        <dbReference type="ARBA" id="ARBA00004173"/>
    </source>
</evidence>
<evidence type="ECO:0000256" key="2">
    <source>
        <dbReference type="ARBA" id="ARBA00005543"/>
    </source>
</evidence>
<dbReference type="GO" id="GO:0005739">
    <property type="term" value="C:mitochondrion"/>
    <property type="evidence" value="ECO:0007669"/>
    <property type="project" value="UniProtKB-SubCell"/>
</dbReference>
<feature type="domain" description="Aminoglycoside phosphotransferase" evidence="7">
    <location>
        <begin position="84"/>
        <end position="353"/>
    </location>
</feature>
<sequence length="550" mass="63370">MSFISKTTRRLKRLRLQPSQVRSITITCRGQPIDREDLFRYTNGHFLIQEEQQCESRYVKFDLEALCDIAASTGSSKSPVRVIEKMEGGFSKVLFLQKEDGTELIAKIPCPNAGPCTYVTASEAAVMEYVRTHTSVPLPRVYRWDSDPSNPVGAEYILMEKARGVQLFKVWDELEDASRFNLMIELAKIERQLTSIKFPASGSLYFRKSIGDEGHSVELPRELDSGSLYCVGLSCDRSWWPTPSRKSIGHTGPWASLTELGVAITERESQRIIEQPGAKYDGHFSGTREEQLATLKAARQLMEILHSYSPLARFSQPTLYHTDLHMGNIYVDQGDHTKISSIIDWQHTQIAPLFLQARWPVFLEPKEDYPVGPVKVELPKHFDSMDEEDKALAMYEWREACATKAYEARMFIDNGDAYKAMVDLPRVFKELFVRSGEVWEEGCTALRECLIEFSRSWKDLQLPGEPVPGFTETEILDHEKKFKEYQQWHAIRSFARQYLSTDFEGWISPDLDFDEKIQQNRELFELYASEMAEGRSREEIRRMWPFSDAL</sequence>
<keyword evidence="9" id="KW-1185">Reference proteome</keyword>
<keyword evidence="8" id="KW-0418">Kinase</keyword>
<comment type="similarity">
    <text evidence="2">Belongs to the AIM9 family.</text>
</comment>
<dbReference type="InterPro" id="IPR002575">
    <property type="entry name" value="Aminoglycoside_PTrfase"/>
</dbReference>
<dbReference type="PANTHER" id="PTHR36091">
    <property type="entry name" value="ALTERED INHERITANCE OF MITOCHONDRIA PROTEIN 9, MITOCHONDRIAL"/>
    <property type="match status" value="1"/>
</dbReference>
<dbReference type="PANTHER" id="PTHR36091:SF1">
    <property type="entry name" value="ALTERED INHERITANCE OF MITOCHONDRIA PROTEIN 9, MITOCHONDRIAL"/>
    <property type="match status" value="1"/>
</dbReference>
<dbReference type="GO" id="GO:0016301">
    <property type="term" value="F:kinase activity"/>
    <property type="evidence" value="ECO:0007669"/>
    <property type="project" value="UniProtKB-KW"/>
</dbReference>
<keyword evidence="5" id="KW-0496">Mitochondrion</keyword>
<reference evidence="8 9" key="1">
    <citation type="submission" date="2015-05" db="EMBL/GenBank/DDBJ databases">
        <title>Distinctive expansion of gene families associated with plant cell wall degradation and secondary metabolism in the genomes of grapevine trunk pathogens.</title>
        <authorList>
            <person name="Lawrence D.P."/>
            <person name="Travadon R."/>
            <person name="Rolshausen P.E."/>
            <person name="Baumgartner K."/>
        </authorList>
    </citation>
    <scope>NUCLEOTIDE SEQUENCE [LARGE SCALE GENOMIC DNA]</scope>
    <source>
        <strain evidence="8">UCRPC4</strain>
    </source>
</reference>
<keyword evidence="8" id="KW-0808">Transferase</keyword>
<dbReference type="OrthoDB" id="2831558at2759"/>
<evidence type="ECO:0000313" key="9">
    <source>
        <dbReference type="Proteomes" id="UP000053317"/>
    </source>
</evidence>